<reference evidence="2 3" key="1">
    <citation type="submission" date="2014-04" db="EMBL/GenBank/DDBJ databases">
        <authorList>
            <consortium name="DOE Joint Genome Institute"/>
            <person name="Kuo A."/>
            <person name="Tarkka M."/>
            <person name="Buscot F."/>
            <person name="Kohler A."/>
            <person name="Nagy L.G."/>
            <person name="Floudas D."/>
            <person name="Copeland A."/>
            <person name="Barry K.W."/>
            <person name="Cichocki N."/>
            <person name="Veneault-Fourrey C."/>
            <person name="LaButti K."/>
            <person name="Lindquist E.A."/>
            <person name="Lipzen A."/>
            <person name="Lundell T."/>
            <person name="Morin E."/>
            <person name="Murat C."/>
            <person name="Sun H."/>
            <person name="Tunlid A."/>
            <person name="Henrissat B."/>
            <person name="Grigoriev I.V."/>
            <person name="Hibbett D.S."/>
            <person name="Martin F."/>
            <person name="Nordberg H.P."/>
            <person name="Cantor M.N."/>
            <person name="Hua S.X."/>
        </authorList>
    </citation>
    <scope>NUCLEOTIDE SEQUENCE [LARGE SCALE GENOMIC DNA]</scope>
    <source>
        <strain evidence="2 3">F 1598</strain>
    </source>
</reference>
<dbReference type="EMBL" id="KN833215">
    <property type="protein sequence ID" value="KIM71772.1"/>
    <property type="molecule type" value="Genomic_DNA"/>
</dbReference>
<protein>
    <submittedName>
        <fullName evidence="2">Uncharacterized protein</fullName>
    </submittedName>
</protein>
<accession>A0A0C3CRA5</accession>
<dbReference type="EMBL" id="KN832970">
    <property type="protein sequence ID" value="KIM92182.1"/>
    <property type="molecule type" value="Genomic_DNA"/>
</dbReference>
<feature type="non-terminal residue" evidence="2">
    <location>
        <position position="60"/>
    </location>
</feature>
<evidence type="ECO:0000313" key="1">
    <source>
        <dbReference type="EMBL" id="KIM71772.1"/>
    </source>
</evidence>
<dbReference type="HOGENOM" id="CLU_2948208_0_0_1"/>
<evidence type="ECO:0000313" key="3">
    <source>
        <dbReference type="Proteomes" id="UP000054166"/>
    </source>
</evidence>
<proteinExistence type="predicted"/>
<evidence type="ECO:0000313" key="2">
    <source>
        <dbReference type="EMBL" id="KIM92182.1"/>
    </source>
</evidence>
<sequence>MVILNHSHPGPPPFNGLHKYDEPFTIDNREEVSGHIPRLVQAYEHEEQGLPRDPTNTTSM</sequence>
<organism evidence="2 3">
    <name type="scientific">Piloderma croceum (strain F 1598)</name>
    <dbReference type="NCBI Taxonomy" id="765440"/>
    <lineage>
        <taxon>Eukaryota</taxon>
        <taxon>Fungi</taxon>
        <taxon>Dikarya</taxon>
        <taxon>Basidiomycota</taxon>
        <taxon>Agaricomycotina</taxon>
        <taxon>Agaricomycetes</taxon>
        <taxon>Agaricomycetidae</taxon>
        <taxon>Atheliales</taxon>
        <taxon>Atheliaceae</taxon>
        <taxon>Piloderma</taxon>
    </lineage>
</organism>
<keyword evidence="3" id="KW-1185">Reference proteome</keyword>
<reference evidence="2" key="3">
    <citation type="submission" date="2015-02" db="EMBL/GenBank/DDBJ databases">
        <title>Evolutionary Origins and Diversification of the Mycorrhizal Mutualists.</title>
        <authorList>
            <consortium name="DOE Joint Genome Institute"/>
            <consortium name="Mycorrhizal Genomics Consortium"/>
            <person name="Kohler A."/>
            <person name="Kuo A."/>
            <person name="Nagy L.G."/>
            <person name="Floudas D."/>
            <person name="Copeland A."/>
            <person name="Barry K.W."/>
            <person name="Cichocki N."/>
            <person name="Veneault-Fourrey C."/>
            <person name="LaButti K."/>
            <person name="Lindquist E.A."/>
            <person name="Lipzen A."/>
            <person name="Lundell T."/>
            <person name="Morin E."/>
            <person name="Murat C."/>
            <person name="Riley R."/>
            <person name="Ohm R."/>
            <person name="Sun H."/>
            <person name="Tunlid A."/>
            <person name="Henrissat B."/>
            <person name="Grigoriev I.V."/>
            <person name="Hibbett D.S."/>
            <person name="Martin F."/>
        </authorList>
    </citation>
    <scope>NUCLEOTIDE SEQUENCE</scope>
    <source>
        <strain evidence="2 3">F 1598</strain>
    </source>
</reference>
<dbReference type="AlphaFoldDB" id="A0A0C3CRA5"/>
<gene>
    <name evidence="2" type="ORF">PILCRDRAFT_810194</name>
    <name evidence="1" type="ORF">PILCRDRAFT_830154</name>
</gene>
<name>A0A0C3CRA5_PILCF</name>
<dbReference type="Proteomes" id="UP000054166">
    <property type="component" value="Unassembled WGS sequence"/>
</dbReference>
<reference evidence="3" key="2">
    <citation type="submission" date="2015-01" db="EMBL/GenBank/DDBJ databases">
        <title>Evolutionary Origins and Diversification of the Mycorrhizal Mutualists.</title>
        <authorList>
            <consortium name="DOE Joint Genome Institute"/>
            <consortium name="Mycorrhizal Genomics Consortium"/>
            <person name="Kohler A."/>
            <person name="Kuo A."/>
            <person name="Nagy L.G."/>
            <person name="Floudas D."/>
            <person name="Copeland A."/>
            <person name="Barry K.W."/>
            <person name="Cichocki N."/>
            <person name="Veneault-Fourrey C."/>
            <person name="LaButti K."/>
            <person name="Lindquist E.A."/>
            <person name="Lipzen A."/>
            <person name="Lundell T."/>
            <person name="Morin E."/>
            <person name="Murat C."/>
            <person name="Riley R."/>
            <person name="Ohm R."/>
            <person name="Sun H."/>
            <person name="Tunlid A."/>
            <person name="Henrissat B."/>
            <person name="Grigoriev I.V."/>
            <person name="Hibbett D.S."/>
            <person name="Martin F."/>
        </authorList>
    </citation>
    <scope>NUCLEOTIDE SEQUENCE [LARGE SCALE GENOMIC DNA]</scope>
    <source>
        <strain evidence="1 3">F 1598</strain>
    </source>
</reference>